<dbReference type="PANTHER" id="PTHR43760:SF1">
    <property type="entry name" value="ENDORIBONUCLEASE L-PSP_CHORISMATE MUTASE-LIKE DOMAIN-CONTAINING PROTEIN"/>
    <property type="match status" value="1"/>
</dbReference>
<keyword evidence="3" id="KW-1185">Reference proteome</keyword>
<dbReference type="Proteomes" id="UP000746690">
    <property type="component" value="Unassembled WGS sequence"/>
</dbReference>
<dbReference type="EMBL" id="JABBHF010000004">
    <property type="protein sequence ID" value="NMH87707.1"/>
    <property type="molecule type" value="Genomic_DNA"/>
</dbReference>
<sequence length="153" mass="16848">MNITQNLKRLNLKLPNVSTPGGNYVSVNIRGNIAYIAIQFPILNEEFLYQGRLGNEMSTEQGYKAMELCALNVLAQVDKKVGFDNIIGLNHIDAYFQSGKNWDDSPIVANGASDLFVKVLGDKGQHSRAIFGVEKLPRNFSVGLTASFTITPK</sequence>
<comment type="caution">
    <text evidence="2">The sequence shown here is derived from an EMBL/GenBank/DDBJ whole genome shotgun (WGS) entry which is preliminary data.</text>
</comment>
<proteinExistence type="predicted"/>
<organism evidence="2 3">
    <name type="scientific">Flavivirga algicola</name>
    <dbReference type="NCBI Taxonomy" id="2729136"/>
    <lineage>
        <taxon>Bacteria</taxon>
        <taxon>Pseudomonadati</taxon>
        <taxon>Bacteroidota</taxon>
        <taxon>Flavobacteriia</taxon>
        <taxon>Flavobacteriales</taxon>
        <taxon>Flavobacteriaceae</taxon>
        <taxon>Flavivirga</taxon>
    </lineage>
</organism>
<dbReference type="InterPro" id="IPR035959">
    <property type="entry name" value="RutC-like_sf"/>
</dbReference>
<dbReference type="SUPFAM" id="SSF55298">
    <property type="entry name" value="YjgF-like"/>
    <property type="match status" value="1"/>
</dbReference>
<reference evidence="2 3" key="1">
    <citation type="submission" date="2020-04" db="EMBL/GenBank/DDBJ databases">
        <title>A Flavivirga sp. nov.</title>
        <authorList>
            <person name="Sun X."/>
        </authorList>
    </citation>
    <scope>NUCLEOTIDE SEQUENCE [LARGE SCALE GENOMIC DNA]</scope>
    <source>
        <strain evidence="2 3">Y03</strain>
    </source>
</reference>
<dbReference type="Gene3D" id="3.30.1330.40">
    <property type="entry name" value="RutC-like"/>
    <property type="match status" value="1"/>
</dbReference>
<name>A0ABX1RVX1_9FLAO</name>
<evidence type="ECO:0000313" key="2">
    <source>
        <dbReference type="EMBL" id="NMH87707.1"/>
    </source>
</evidence>
<dbReference type="InterPro" id="IPR013813">
    <property type="entry name" value="Endoribo_LPSP/chorism_mut-like"/>
</dbReference>
<dbReference type="PANTHER" id="PTHR43760">
    <property type="entry name" value="ENDORIBONUCLEASE-RELATED"/>
    <property type="match status" value="1"/>
</dbReference>
<accession>A0ABX1RVX1</accession>
<evidence type="ECO:0000259" key="1">
    <source>
        <dbReference type="Pfam" id="PF14588"/>
    </source>
</evidence>
<evidence type="ECO:0000313" key="3">
    <source>
        <dbReference type="Proteomes" id="UP000746690"/>
    </source>
</evidence>
<protein>
    <submittedName>
        <fullName evidence="2">RidA family protein</fullName>
    </submittedName>
</protein>
<feature type="domain" description="Endoribonuclease L-PSP/chorismate mutase-like" evidence="1">
    <location>
        <begin position="11"/>
        <end position="139"/>
    </location>
</feature>
<dbReference type="CDD" id="cd02199">
    <property type="entry name" value="YjgF_YER057c_UK114_like_1"/>
    <property type="match status" value="1"/>
</dbReference>
<dbReference type="Pfam" id="PF14588">
    <property type="entry name" value="YjgF_endoribonc"/>
    <property type="match status" value="1"/>
</dbReference>
<gene>
    <name evidence="2" type="ORF">HHX25_09340</name>
</gene>